<feature type="region of interest" description="Disordered" evidence="5">
    <location>
        <begin position="326"/>
        <end position="379"/>
    </location>
</feature>
<evidence type="ECO:0000256" key="5">
    <source>
        <dbReference type="SAM" id="MobiDB-lite"/>
    </source>
</evidence>
<proteinExistence type="predicted"/>
<feature type="domain" description="SBP-type" evidence="7">
    <location>
        <begin position="130"/>
        <end position="207"/>
    </location>
</feature>
<feature type="compositionally biased region" description="Low complexity" evidence="5">
    <location>
        <begin position="56"/>
        <end position="72"/>
    </location>
</feature>
<evidence type="ECO:0000313" key="9">
    <source>
        <dbReference type="Proteomes" id="UP000823674"/>
    </source>
</evidence>
<dbReference type="SUPFAM" id="SSF103612">
    <property type="entry name" value="SBT domain"/>
    <property type="match status" value="1"/>
</dbReference>
<dbReference type="InterPro" id="IPR044817">
    <property type="entry name" value="SBP-like"/>
</dbReference>
<evidence type="ECO:0000256" key="3">
    <source>
        <dbReference type="ARBA" id="ARBA00022833"/>
    </source>
</evidence>
<feature type="compositionally biased region" description="Basic residues" evidence="5">
    <location>
        <begin position="197"/>
        <end position="206"/>
    </location>
</feature>
<keyword evidence="9" id="KW-1185">Reference proteome</keyword>
<sequence>MEARVEGEGQHFYGYRGKRSVEWDLNDWKWDGDLFIATPLNPGVSQTMGRQFFPLGNSSNSSSSCSEEGNGNVTREVEKRRRAAAAAATGEDGNNNGGLSLKLGENGYDLNGEREGKKTKLGGGSGTTHRSVCQVESCEADLSKVKDYHRRHKVCEMHSKATSALVAGIMQRFCQQCSRFHVLEEFDEGKRSCRRRLAGHNKRRRKTNPEPAANGNPLSDDNQSSNYLLICLLKILSNMHSANGSSDHQDLMPHLLKSLVSHAGEQLGKNLVELLLQGGSGLLAAPQEDSKQAPEIPRQELYANGNRSEKLQTKVNDFDLNDIYIDSDDGTDLERSSPPTTTTNPATSSPDYPSWIHQTSRNSDSASDQSPSSSSEDAQMRTGRIVFKLFGKEPNDFPPVLRGQILDWLSHTPTDIESYIRPGCIVLTIYLRQAETAWEELSDDMGFSLSKLLDLSDDPLWTSGWIYVRMQNQYAFVFDGQVVVDTSLPLRSYDHSHIISVRPLAVAATGKAQFTVKGINLRRPGTRLLCAVGGKYLIQENDDLKESNECVSFSCDLPITSGRGFMEIEDQGGLSSSFFPFIVVEEDDVCSEIRILETTLEFTDTDSAKLAMEFIHELGWLLRRSKLGVFSLARFKWLIEFSMDREWCAVIRKLLNMFFEGAVGDSSSDAAALSELCLLHRAVRKNSKPMVGIEAWRTSKDTTGFTPEDYARLRGHFSYIHLIQRKINKKSATEDHVVVNIPASSISDREQKETKSGSSALEITHGNNKLQCKLCDHKLVYGTARRSVAYRPAMLSMVAIAAVCVCVALLFKSCPEVLYVFQPFRWELLDYGTR</sequence>
<dbReference type="PROSITE" id="PS51141">
    <property type="entry name" value="ZF_SBP"/>
    <property type="match status" value="1"/>
</dbReference>
<evidence type="ECO:0000256" key="2">
    <source>
        <dbReference type="ARBA" id="ARBA00022771"/>
    </source>
</evidence>
<keyword evidence="6" id="KW-0472">Membrane</keyword>
<evidence type="ECO:0000256" key="6">
    <source>
        <dbReference type="SAM" id="Phobius"/>
    </source>
</evidence>
<evidence type="ECO:0000256" key="4">
    <source>
        <dbReference type="PROSITE-ProRule" id="PRU00470"/>
    </source>
</evidence>
<keyword evidence="2 4" id="KW-0863">Zinc-finger</keyword>
<comment type="caution">
    <text evidence="8">The sequence shown here is derived from an EMBL/GenBank/DDBJ whole genome shotgun (WGS) entry which is preliminary data.</text>
</comment>
<feature type="compositionally biased region" description="Low complexity" evidence="5">
    <location>
        <begin position="84"/>
        <end position="101"/>
    </location>
</feature>
<dbReference type="Pfam" id="PF26102">
    <property type="entry name" value="Ig_SPL7"/>
    <property type="match status" value="1"/>
</dbReference>
<reference evidence="8 9" key="1">
    <citation type="submission" date="2021-03" db="EMBL/GenBank/DDBJ databases">
        <authorList>
            <person name="King G.J."/>
            <person name="Bancroft I."/>
            <person name="Baten A."/>
            <person name="Bloomfield J."/>
            <person name="Borpatragohain P."/>
            <person name="He Z."/>
            <person name="Irish N."/>
            <person name="Irwin J."/>
            <person name="Liu K."/>
            <person name="Mauleon R.P."/>
            <person name="Moore J."/>
            <person name="Morris R."/>
            <person name="Ostergaard L."/>
            <person name="Wang B."/>
            <person name="Wells R."/>
        </authorList>
    </citation>
    <scope>NUCLEOTIDE SEQUENCE [LARGE SCALE GENOMIC DNA]</scope>
    <source>
        <strain evidence="8">R-o-18</strain>
        <tissue evidence="8">Leaf</tissue>
    </source>
</reference>
<feature type="region of interest" description="Disordered" evidence="5">
    <location>
        <begin position="285"/>
        <end position="308"/>
    </location>
</feature>
<feature type="transmembrane region" description="Helical" evidence="6">
    <location>
        <begin position="793"/>
        <end position="811"/>
    </location>
</feature>
<dbReference type="InterPro" id="IPR036893">
    <property type="entry name" value="SBP_sf"/>
</dbReference>
<dbReference type="InterPro" id="IPR004333">
    <property type="entry name" value="SBP_dom"/>
</dbReference>
<feature type="compositionally biased region" description="Low complexity" evidence="5">
    <location>
        <begin position="336"/>
        <end position="350"/>
    </location>
</feature>
<dbReference type="EMBL" id="JADBGQ010000005">
    <property type="protein sequence ID" value="KAG5395503.1"/>
    <property type="molecule type" value="Genomic_DNA"/>
</dbReference>
<dbReference type="Gene3D" id="4.10.1100.10">
    <property type="entry name" value="Transcription factor, SBP-box domain"/>
    <property type="match status" value="1"/>
</dbReference>
<evidence type="ECO:0000259" key="7">
    <source>
        <dbReference type="PROSITE" id="PS51141"/>
    </source>
</evidence>
<dbReference type="Pfam" id="PF03110">
    <property type="entry name" value="SBP"/>
    <property type="match status" value="1"/>
</dbReference>
<gene>
    <name evidence="8" type="primary">A05p001850.1_BraROA</name>
    <name evidence="8" type="ORF">IGI04_017317</name>
</gene>
<feature type="region of interest" description="Disordered" evidence="5">
    <location>
        <begin position="197"/>
        <end position="220"/>
    </location>
</feature>
<dbReference type="PANTHER" id="PTHR31251:SF132">
    <property type="entry name" value="SQUAMOSA PROMOTER-BINDING-LIKE PROTEIN 1-RELATED"/>
    <property type="match status" value="1"/>
</dbReference>
<dbReference type="Proteomes" id="UP000823674">
    <property type="component" value="Chromosome A05"/>
</dbReference>
<organism evidence="8 9">
    <name type="scientific">Brassica rapa subsp. trilocularis</name>
    <dbReference type="NCBI Taxonomy" id="1813537"/>
    <lineage>
        <taxon>Eukaryota</taxon>
        <taxon>Viridiplantae</taxon>
        <taxon>Streptophyta</taxon>
        <taxon>Embryophyta</taxon>
        <taxon>Tracheophyta</taxon>
        <taxon>Spermatophyta</taxon>
        <taxon>Magnoliopsida</taxon>
        <taxon>eudicotyledons</taxon>
        <taxon>Gunneridae</taxon>
        <taxon>Pentapetalae</taxon>
        <taxon>rosids</taxon>
        <taxon>malvids</taxon>
        <taxon>Brassicales</taxon>
        <taxon>Brassicaceae</taxon>
        <taxon>Brassiceae</taxon>
        <taxon>Brassica</taxon>
    </lineage>
</organism>
<evidence type="ECO:0000256" key="1">
    <source>
        <dbReference type="ARBA" id="ARBA00022723"/>
    </source>
</evidence>
<protein>
    <recommendedName>
        <fullName evidence="7">SBP-type domain-containing protein</fullName>
    </recommendedName>
</protein>
<keyword evidence="6" id="KW-0812">Transmembrane</keyword>
<keyword evidence="1" id="KW-0479">Metal-binding</keyword>
<dbReference type="PANTHER" id="PTHR31251">
    <property type="entry name" value="SQUAMOSA PROMOTER-BINDING-LIKE PROTEIN 4"/>
    <property type="match status" value="1"/>
</dbReference>
<keyword evidence="6" id="KW-1133">Transmembrane helix</keyword>
<name>A0ABQ7MBP4_BRACM</name>
<feature type="region of interest" description="Disordered" evidence="5">
    <location>
        <begin position="55"/>
        <end position="101"/>
    </location>
</feature>
<evidence type="ECO:0000313" key="8">
    <source>
        <dbReference type="EMBL" id="KAG5395503.1"/>
    </source>
</evidence>
<feature type="compositionally biased region" description="Low complexity" evidence="5">
    <location>
        <begin position="360"/>
        <end position="377"/>
    </location>
</feature>
<keyword evidence="3" id="KW-0862">Zinc</keyword>
<accession>A0ABQ7MBP4</accession>